<name>A0AAV1YZN1_9ARAC</name>
<sequence>MVCLAQNGSCISRNHLEPQDDVLCLNYKMICPAQNSNCISRWLQAQKRRKAQHWDREASHTKRNAGIPT</sequence>
<accession>A0AAV1YZN1</accession>
<keyword evidence="3" id="KW-1185">Reference proteome</keyword>
<feature type="region of interest" description="Disordered" evidence="1">
    <location>
        <begin position="50"/>
        <end position="69"/>
    </location>
</feature>
<dbReference type="Proteomes" id="UP001497382">
    <property type="component" value="Unassembled WGS sequence"/>
</dbReference>
<organism evidence="2 3">
    <name type="scientific">Larinioides sclopetarius</name>
    <dbReference type="NCBI Taxonomy" id="280406"/>
    <lineage>
        <taxon>Eukaryota</taxon>
        <taxon>Metazoa</taxon>
        <taxon>Ecdysozoa</taxon>
        <taxon>Arthropoda</taxon>
        <taxon>Chelicerata</taxon>
        <taxon>Arachnida</taxon>
        <taxon>Araneae</taxon>
        <taxon>Araneomorphae</taxon>
        <taxon>Entelegynae</taxon>
        <taxon>Araneoidea</taxon>
        <taxon>Araneidae</taxon>
        <taxon>Larinioides</taxon>
    </lineage>
</organism>
<reference evidence="2 3" key="1">
    <citation type="submission" date="2024-04" db="EMBL/GenBank/DDBJ databases">
        <authorList>
            <person name="Rising A."/>
            <person name="Reimegard J."/>
            <person name="Sonavane S."/>
            <person name="Akerstrom W."/>
            <person name="Nylinder S."/>
            <person name="Hedman E."/>
            <person name="Kallberg Y."/>
        </authorList>
    </citation>
    <scope>NUCLEOTIDE SEQUENCE [LARGE SCALE GENOMIC DNA]</scope>
</reference>
<evidence type="ECO:0000313" key="3">
    <source>
        <dbReference type="Proteomes" id="UP001497382"/>
    </source>
</evidence>
<dbReference type="AlphaFoldDB" id="A0AAV1YZN1"/>
<evidence type="ECO:0000313" key="2">
    <source>
        <dbReference type="EMBL" id="CAL1263462.1"/>
    </source>
</evidence>
<protein>
    <submittedName>
        <fullName evidence="2">Uncharacterized protein</fullName>
    </submittedName>
</protein>
<dbReference type="EMBL" id="CAXIEN010000009">
    <property type="protein sequence ID" value="CAL1263462.1"/>
    <property type="molecule type" value="Genomic_DNA"/>
</dbReference>
<gene>
    <name evidence="2" type="ORF">LARSCL_LOCUS1501</name>
</gene>
<evidence type="ECO:0000256" key="1">
    <source>
        <dbReference type="SAM" id="MobiDB-lite"/>
    </source>
</evidence>
<proteinExistence type="predicted"/>
<comment type="caution">
    <text evidence="2">The sequence shown here is derived from an EMBL/GenBank/DDBJ whole genome shotgun (WGS) entry which is preliminary data.</text>
</comment>